<sequence length="134" mass="15290">MKYRLYVSGYCSDSRALQSNMSIGGVILSSDTEKEFSEIVGKGTLLESHVYAIIYGIDEILKNNKVTSIEVYSTNLMIINYINNMNIEIPINAKLIMKKLVKLIKDIEVDIKFEYFEGTEYKYVKNLAIDALEV</sequence>
<keyword evidence="2" id="KW-1185">Reference proteome</keyword>
<dbReference type="RefSeq" id="WP_191750125.1">
    <property type="nucleotide sequence ID" value="NZ_JACSQZ010000030.1"/>
</dbReference>
<protein>
    <recommendedName>
        <fullName evidence="3">RNase H type-1 domain-containing protein</fullName>
    </recommendedName>
</protein>
<dbReference type="InterPro" id="IPR036397">
    <property type="entry name" value="RNaseH_sf"/>
</dbReference>
<evidence type="ECO:0008006" key="3">
    <source>
        <dbReference type="Google" id="ProtNLM"/>
    </source>
</evidence>
<dbReference type="Proteomes" id="UP000640335">
    <property type="component" value="Unassembled WGS sequence"/>
</dbReference>
<evidence type="ECO:0000313" key="2">
    <source>
        <dbReference type="Proteomes" id="UP000640335"/>
    </source>
</evidence>
<organism evidence="1 2">
    <name type="scientific">Clostridium gallinarum</name>
    <dbReference type="NCBI Taxonomy" id="2762246"/>
    <lineage>
        <taxon>Bacteria</taxon>
        <taxon>Bacillati</taxon>
        <taxon>Bacillota</taxon>
        <taxon>Clostridia</taxon>
        <taxon>Eubacteriales</taxon>
        <taxon>Clostridiaceae</taxon>
        <taxon>Clostridium</taxon>
    </lineage>
</organism>
<accession>A0ABR8Q4K7</accession>
<proteinExistence type="predicted"/>
<reference evidence="1 2" key="1">
    <citation type="submission" date="2020-08" db="EMBL/GenBank/DDBJ databases">
        <title>A Genomic Blueprint of the Chicken Gut Microbiome.</title>
        <authorList>
            <person name="Gilroy R."/>
            <person name="Ravi A."/>
            <person name="Getino M."/>
            <person name="Pursley I."/>
            <person name="Horton D.L."/>
            <person name="Alikhan N.-F."/>
            <person name="Baker D."/>
            <person name="Gharbi K."/>
            <person name="Hall N."/>
            <person name="Watson M."/>
            <person name="Adriaenssens E.M."/>
            <person name="Foster-Nyarko E."/>
            <person name="Jarju S."/>
            <person name="Secka A."/>
            <person name="Antonio M."/>
            <person name="Oren A."/>
            <person name="Chaudhuri R."/>
            <person name="La Ragione R.M."/>
            <person name="Hildebrand F."/>
            <person name="Pallen M.J."/>
        </authorList>
    </citation>
    <scope>NUCLEOTIDE SEQUENCE [LARGE SCALE GENOMIC DNA]</scope>
    <source>
        <strain evidence="1 2">Sa3CUN1</strain>
    </source>
</reference>
<dbReference type="Gene3D" id="3.30.420.10">
    <property type="entry name" value="Ribonuclease H-like superfamily/Ribonuclease H"/>
    <property type="match status" value="1"/>
</dbReference>
<comment type="caution">
    <text evidence="1">The sequence shown here is derived from an EMBL/GenBank/DDBJ whole genome shotgun (WGS) entry which is preliminary data.</text>
</comment>
<dbReference type="EMBL" id="JACSQZ010000030">
    <property type="protein sequence ID" value="MBD7915364.1"/>
    <property type="molecule type" value="Genomic_DNA"/>
</dbReference>
<dbReference type="SUPFAM" id="SSF53098">
    <property type="entry name" value="Ribonuclease H-like"/>
    <property type="match status" value="1"/>
</dbReference>
<dbReference type="InterPro" id="IPR012337">
    <property type="entry name" value="RNaseH-like_sf"/>
</dbReference>
<gene>
    <name evidence="1" type="ORF">H9660_09410</name>
</gene>
<name>A0ABR8Q4K7_9CLOT</name>
<evidence type="ECO:0000313" key="1">
    <source>
        <dbReference type="EMBL" id="MBD7915364.1"/>
    </source>
</evidence>